<sequence>MADEVADEAAGDAVEAVLDQWRRECPELDFSPVGVVGRIMRLSRLWDKEIKGFLAQHGLEPGEFDILSTLRRSGAPYELTAGTFLKASLVTTGAITLRVDRMAAKNLVTRVPDAVDRRSVRIRLTPEGLEVIDRVLPLHLANEARLLRGLDADGRTELAATLAELLTSYGDVPADTAR</sequence>
<dbReference type="GO" id="GO:0003700">
    <property type="term" value="F:DNA-binding transcription factor activity"/>
    <property type="evidence" value="ECO:0007669"/>
    <property type="project" value="InterPro"/>
</dbReference>
<protein>
    <submittedName>
        <fullName evidence="2">MarR family transcriptional regulator</fullName>
    </submittedName>
</protein>
<keyword evidence="3" id="KW-1185">Reference proteome</keyword>
<dbReference type="Proteomes" id="UP000598297">
    <property type="component" value="Unassembled WGS sequence"/>
</dbReference>
<organism evidence="2 3">
    <name type="scientific">Streptomyces boluensis</name>
    <dbReference type="NCBI Taxonomy" id="1775135"/>
    <lineage>
        <taxon>Bacteria</taxon>
        <taxon>Bacillati</taxon>
        <taxon>Actinomycetota</taxon>
        <taxon>Actinomycetes</taxon>
        <taxon>Kitasatosporales</taxon>
        <taxon>Streptomycetaceae</taxon>
        <taxon>Streptomyces</taxon>
    </lineage>
</organism>
<dbReference type="OrthoDB" id="3237509at2"/>
<dbReference type="InterPro" id="IPR000835">
    <property type="entry name" value="HTH_MarR-typ"/>
</dbReference>
<dbReference type="RefSeq" id="WP_161700558.1">
    <property type="nucleotide sequence ID" value="NZ_JAAAHS010000188.1"/>
</dbReference>
<evidence type="ECO:0000313" key="2">
    <source>
        <dbReference type="EMBL" id="NBE54081.1"/>
    </source>
</evidence>
<comment type="caution">
    <text evidence="2">The sequence shown here is derived from an EMBL/GenBank/DDBJ whole genome shotgun (WGS) entry which is preliminary data.</text>
</comment>
<dbReference type="PANTHER" id="PTHR33164:SF104">
    <property type="entry name" value="TRANSCRIPTIONAL REGULATORY PROTEIN"/>
    <property type="match status" value="1"/>
</dbReference>
<dbReference type="EMBL" id="JAAAHS010000188">
    <property type="protein sequence ID" value="NBE54081.1"/>
    <property type="molecule type" value="Genomic_DNA"/>
</dbReference>
<evidence type="ECO:0000313" key="3">
    <source>
        <dbReference type="Proteomes" id="UP000598297"/>
    </source>
</evidence>
<dbReference type="AlphaFoldDB" id="A0A964XND1"/>
<dbReference type="InterPro" id="IPR036388">
    <property type="entry name" value="WH-like_DNA-bd_sf"/>
</dbReference>
<dbReference type="PANTHER" id="PTHR33164">
    <property type="entry name" value="TRANSCRIPTIONAL REGULATOR, MARR FAMILY"/>
    <property type="match status" value="1"/>
</dbReference>
<dbReference type="Pfam" id="PF12802">
    <property type="entry name" value="MarR_2"/>
    <property type="match status" value="1"/>
</dbReference>
<reference evidence="2" key="1">
    <citation type="submission" date="2020-01" db="EMBL/GenBank/DDBJ databases">
        <title>Whole-genome analyses of novel actinobacteria.</title>
        <authorList>
            <person name="Sahin N."/>
        </authorList>
    </citation>
    <scope>NUCLEOTIDE SEQUENCE</scope>
    <source>
        <strain evidence="2">YC537</strain>
    </source>
</reference>
<accession>A0A964XND1</accession>
<dbReference type="PRINTS" id="PR00598">
    <property type="entry name" value="HTHMARR"/>
</dbReference>
<dbReference type="GO" id="GO:0006950">
    <property type="term" value="P:response to stress"/>
    <property type="evidence" value="ECO:0007669"/>
    <property type="project" value="TreeGrafter"/>
</dbReference>
<proteinExistence type="predicted"/>
<evidence type="ECO:0000259" key="1">
    <source>
        <dbReference type="PROSITE" id="PS50995"/>
    </source>
</evidence>
<dbReference type="SMART" id="SM00347">
    <property type="entry name" value="HTH_MARR"/>
    <property type="match status" value="1"/>
</dbReference>
<dbReference type="SUPFAM" id="SSF46785">
    <property type="entry name" value="Winged helix' DNA-binding domain"/>
    <property type="match status" value="1"/>
</dbReference>
<dbReference type="PROSITE" id="PS50995">
    <property type="entry name" value="HTH_MARR_2"/>
    <property type="match status" value="1"/>
</dbReference>
<name>A0A964XND1_9ACTN</name>
<dbReference type="InterPro" id="IPR039422">
    <property type="entry name" value="MarR/SlyA-like"/>
</dbReference>
<dbReference type="InterPro" id="IPR036390">
    <property type="entry name" value="WH_DNA-bd_sf"/>
</dbReference>
<gene>
    <name evidence="2" type="ORF">GUY60_22205</name>
</gene>
<dbReference type="Gene3D" id="1.10.10.10">
    <property type="entry name" value="Winged helix-like DNA-binding domain superfamily/Winged helix DNA-binding domain"/>
    <property type="match status" value="1"/>
</dbReference>
<feature type="domain" description="HTH marR-type" evidence="1">
    <location>
        <begin position="32"/>
        <end position="167"/>
    </location>
</feature>